<feature type="transmembrane region" description="Helical" evidence="1">
    <location>
        <begin position="86"/>
        <end position="107"/>
    </location>
</feature>
<dbReference type="OrthoDB" id="5397294at2"/>
<evidence type="ECO:0000313" key="3">
    <source>
        <dbReference type="Proteomes" id="UP000242662"/>
    </source>
</evidence>
<organism evidence="2 3">
    <name type="scientific">Shouchella lonarensis</name>
    <dbReference type="NCBI Taxonomy" id="1464122"/>
    <lineage>
        <taxon>Bacteria</taxon>
        <taxon>Bacillati</taxon>
        <taxon>Bacillota</taxon>
        <taxon>Bacilli</taxon>
        <taxon>Bacillales</taxon>
        <taxon>Bacillaceae</taxon>
        <taxon>Shouchella</taxon>
    </lineage>
</organism>
<evidence type="ECO:0008006" key="4">
    <source>
        <dbReference type="Google" id="ProtNLM"/>
    </source>
</evidence>
<dbReference type="AlphaFoldDB" id="A0A1G6INI5"/>
<dbReference type="Proteomes" id="UP000242662">
    <property type="component" value="Unassembled WGS sequence"/>
</dbReference>
<protein>
    <recommendedName>
        <fullName evidence="4">DUF3147 family protein</fullName>
    </recommendedName>
</protein>
<keyword evidence="1" id="KW-1133">Transmembrane helix</keyword>
<proteinExistence type="predicted"/>
<feature type="transmembrane region" description="Helical" evidence="1">
    <location>
        <begin position="28"/>
        <end position="46"/>
    </location>
</feature>
<dbReference type="NCBIfam" id="NF006750">
    <property type="entry name" value="PRK09272.1-3"/>
    <property type="match status" value="1"/>
</dbReference>
<gene>
    <name evidence="2" type="ORF">SAMN05421737_105122</name>
</gene>
<evidence type="ECO:0000256" key="1">
    <source>
        <dbReference type="SAM" id="Phobius"/>
    </source>
</evidence>
<keyword evidence="1" id="KW-0472">Membrane</keyword>
<feature type="transmembrane region" description="Helical" evidence="1">
    <location>
        <begin position="58"/>
        <end position="80"/>
    </location>
</feature>
<keyword evidence="1" id="KW-0812">Transmembrane</keyword>
<dbReference type="RefSeq" id="WP_090775481.1">
    <property type="nucleotide sequence ID" value="NZ_FMYM01000005.1"/>
</dbReference>
<accession>A0A1G6INI5</accession>
<dbReference type="EMBL" id="FMYM01000005">
    <property type="protein sequence ID" value="SDC08059.1"/>
    <property type="molecule type" value="Genomic_DNA"/>
</dbReference>
<name>A0A1G6INI5_9BACI</name>
<evidence type="ECO:0000313" key="2">
    <source>
        <dbReference type="EMBL" id="SDC08059.1"/>
    </source>
</evidence>
<keyword evidence="3" id="KW-1185">Reference proteome</keyword>
<dbReference type="STRING" id="1464122.SAMN05421737_105122"/>
<sequence length="112" mass="12361">MFFFLKIIVSAVIIAVITEISRRSPTYGGLIAALPLVSLLSLFWLTIQSETRAHLNQFTLGVLIGLPATAALLFAVYITMKQGAPVWLAILIGAATWLTFLCVQTWLQQVFH</sequence>
<reference evidence="3" key="1">
    <citation type="submission" date="2016-09" db="EMBL/GenBank/DDBJ databases">
        <authorList>
            <person name="Varghese N."/>
            <person name="Submissions S."/>
        </authorList>
    </citation>
    <scope>NUCLEOTIDE SEQUENCE [LARGE SCALE GENOMIC DNA]</scope>
    <source>
        <strain evidence="3">25nlg</strain>
    </source>
</reference>